<reference evidence="2 3" key="1">
    <citation type="submission" date="2018-03" db="EMBL/GenBank/DDBJ databases">
        <title>The draft genome of Mesorhizobium soli JCM 19897.</title>
        <authorList>
            <person name="Li L."/>
            <person name="Liu L."/>
            <person name="Liang L."/>
            <person name="Wang T."/>
            <person name="Zhang X."/>
        </authorList>
    </citation>
    <scope>NUCLEOTIDE SEQUENCE [LARGE SCALE GENOMIC DNA]</scope>
    <source>
        <strain evidence="2 3">JCM 19897</strain>
    </source>
</reference>
<feature type="chain" id="PRO_5015202139" description="Glycine zipper domain-containing protein" evidence="1">
    <location>
        <begin position="20"/>
        <end position="103"/>
    </location>
</feature>
<dbReference type="PROSITE" id="PS51257">
    <property type="entry name" value="PROKAR_LIPOPROTEIN"/>
    <property type="match status" value="1"/>
</dbReference>
<keyword evidence="1" id="KW-0732">Signal</keyword>
<name>A0A2P7SCY2_9HYPH</name>
<gene>
    <name evidence="2" type="ORF">C7I85_14510</name>
</gene>
<comment type="caution">
    <text evidence="2">The sequence shown here is derived from an EMBL/GenBank/DDBJ whole genome shotgun (WGS) entry which is preliminary data.</text>
</comment>
<proteinExistence type="predicted"/>
<dbReference type="EMBL" id="PXYL01000006">
    <property type="protein sequence ID" value="PSJ60356.1"/>
    <property type="molecule type" value="Genomic_DNA"/>
</dbReference>
<evidence type="ECO:0000313" key="3">
    <source>
        <dbReference type="Proteomes" id="UP000240653"/>
    </source>
</evidence>
<dbReference type="RefSeq" id="WP_106724691.1">
    <property type="nucleotide sequence ID" value="NZ_PXYL01000006.1"/>
</dbReference>
<dbReference type="Proteomes" id="UP000240653">
    <property type="component" value="Unassembled WGS sequence"/>
</dbReference>
<organism evidence="2 3">
    <name type="scientific">Pseudaminobacter soli</name>
    <name type="common">ex Li et al. 2025</name>
    <dbReference type="NCBI Taxonomy" id="1295366"/>
    <lineage>
        <taxon>Bacteria</taxon>
        <taxon>Pseudomonadati</taxon>
        <taxon>Pseudomonadota</taxon>
        <taxon>Alphaproteobacteria</taxon>
        <taxon>Hyphomicrobiales</taxon>
        <taxon>Phyllobacteriaceae</taxon>
        <taxon>Pseudaminobacter</taxon>
    </lineage>
</organism>
<evidence type="ECO:0000313" key="2">
    <source>
        <dbReference type="EMBL" id="PSJ60356.1"/>
    </source>
</evidence>
<accession>A0A2P7SCY2</accession>
<feature type="signal peptide" evidence="1">
    <location>
        <begin position="1"/>
        <end position="19"/>
    </location>
</feature>
<protein>
    <recommendedName>
        <fullName evidence="4">Glycine zipper domain-containing protein</fullName>
    </recommendedName>
</protein>
<evidence type="ECO:0008006" key="4">
    <source>
        <dbReference type="Google" id="ProtNLM"/>
    </source>
</evidence>
<dbReference type="AlphaFoldDB" id="A0A2P7SCY2"/>
<sequence>MKIRLSLAATLALTTLALAGCNTPGERAVGGGAIGAGVGALAGQAIGGNTGSTVAGALIGGAAGAAIGASTAPNMCVYQQFDKRGRPLYDRYGNPRTYQAPCR</sequence>
<keyword evidence="3" id="KW-1185">Reference proteome</keyword>
<evidence type="ECO:0000256" key="1">
    <source>
        <dbReference type="SAM" id="SignalP"/>
    </source>
</evidence>
<dbReference type="OrthoDB" id="8117448at2"/>